<gene>
    <name evidence="4" type="ORF">HNR13_004234</name>
</gene>
<evidence type="ECO:0000313" key="5">
    <source>
        <dbReference type="Proteomes" id="UP000578352"/>
    </source>
</evidence>
<feature type="signal peptide" evidence="2">
    <location>
        <begin position="1"/>
        <end position="24"/>
    </location>
</feature>
<feature type="domain" description="DUF5979" evidence="3">
    <location>
        <begin position="428"/>
        <end position="518"/>
    </location>
</feature>
<accession>A0A853CZE0</accession>
<sequence>MLAVAAGLVAAVVPGLWVAQPAFAVTGVNPIAECVLPVSGGTGPGTTWNALFGWESQGPDGELTIPQGPQNQVTSGTVVSGPLPTTFTKPARHADGTLRDPVWPPQYISRTGRTQWWPDADVTVRVTWGQSATWSLGGKTATITMGDTTQRCSHHLFLSKTWNGSLTPPADLDFQAFQLSMRMLENPQEPTVVNSGVAQCRYQQIVPLAGYPAGMPYGASFVVPAAFSPTLKCVYTNAGLPFTTDSDGLWIPKGGTYVVDETGLPPGWQPGTAVGVPHVADYQDPTATEKCTYYPGYGTPAATPDIDGSTIPEFGRASNKWCVQAVDNLAAQVSVTKSVQPATAQGWAFDFTLDPAPLSGPATLTATSADPTVTWSDLDPAQTYTVSEAASPGFAAGPVVCPGGRNTVHPSLGTTAACRVTNLADATLSVTKTVSGASAPADWGFDFTLQPAPSQGPATQRATAAAPTVTFAGLVPGRTYTVTEAAVPGFTQVSLSCAGGGANVTPAPGAALSCQAVNAAAAGAGGGSTTELADSGSAVVILPLVAVGVGAVVLGAGILLLRRKRAAG</sequence>
<evidence type="ECO:0000259" key="3">
    <source>
        <dbReference type="Pfam" id="PF19407"/>
    </source>
</evidence>
<proteinExistence type="predicted"/>
<dbReference type="InterPro" id="IPR046022">
    <property type="entry name" value="DUF5979"/>
</dbReference>
<evidence type="ECO:0000256" key="1">
    <source>
        <dbReference type="SAM" id="Phobius"/>
    </source>
</evidence>
<keyword evidence="2" id="KW-0732">Signal</keyword>
<dbReference type="AlphaFoldDB" id="A0A853CZE0"/>
<dbReference type="EMBL" id="JACCFL010000001">
    <property type="protein sequence ID" value="NYJ25947.1"/>
    <property type="molecule type" value="Genomic_DNA"/>
</dbReference>
<feature type="transmembrane region" description="Helical" evidence="1">
    <location>
        <begin position="538"/>
        <end position="561"/>
    </location>
</feature>
<protein>
    <recommendedName>
        <fullName evidence="3">DUF5979 domain-containing protein</fullName>
    </recommendedName>
</protein>
<keyword evidence="1" id="KW-0812">Transmembrane</keyword>
<name>A0A853CZE0_9MICO</name>
<keyword evidence="1" id="KW-1133">Transmembrane helix</keyword>
<organism evidence="4 5">
    <name type="scientific">Leifsonia shinshuensis</name>
    <dbReference type="NCBI Taxonomy" id="150026"/>
    <lineage>
        <taxon>Bacteria</taxon>
        <taxon>Bacillati</taxon>
        <taxon>Actinomycetota</taxon>
        <taxon>Actinomycetes</taxon>
        <taxon>Micrococcales</taxon>
        <taxon>Microbacteriaceae</taxon>
        <taxon>Leifsonia</taxon>
    </lineage>
</organism>
<evidence type="ECO:0000313" key="4">
    <source>
        <dbReference type="EMBL" id="NYJ25947.1"/>
    </source>
</evidence>
<dbReference type="Proteomes" id="UP000578352">
    <property type="component" value="Unassembled WGS sequence"/>
</dbReference>
<evidence type="ECO:0000256" key="2">
    <source>
        <dbReference type="SAM" id="SignalP"/>
    </source>
</evidence>
<dbReference type="RefSeq" id="WP_179608917.1">
    <property type="nucleotide sequence ID" value="NZ_JACCFL010000001.1"/>
</dbReference>
<dbReference type="Pfam" id="PF19407">
    <property type="entry name" value="DUF5979"/>
    <property type="match status" value="1"/>
</dbReference>
<reference evidence="4 5" key="1">
    <citation type="submission" date="2020-07" db="EMBL/GenBank/DDBJ databases">
        <title>Sequencing the genomes of 1000 actinobacteria strains.</title>
        <authorList>
            <person name="Klenk H.-P."/>
        </authorList>
    </citation>
    <scope>NUCLEOTIDE SEQUENCE [LARGE SCALE GENOMIC DNA]</scope>
    <source>
        <strain evidence="4 5">DSM 15165</strain>
    </source>
</reference>
<comment type="caution">
    <text evidence="4">The sequence shown here is derived from an EMBL/GenBank/DDBJ whole genome shotgun (WGS) entry which is preliminary data.</text>
</comment>
<feature type="chain" id="PRO_5032296904" description="DUF5979 domain-containing protein" evidence="2">
    <location>
        <begin position="25"/>
        <end position="568"/>
    </location>
</feature>
<keyword evidence="1" id="KW-0472">Membrane</keyword>